<dbReference type="PANTHER" id="PTHR47332">
    <property type="entry name" value="SET DOMAIN-CONTAINING PROTEIN 5"/>
    <property type="match status" value="1"/>
</dbReference>
<gene>
    <name evidence="2" type="ORF">PG993_013268</name>
</gene>
<dbReference type="EMBL" id="JAQQWK010000012">
    <property type="protein sequence ID" value="KAK8022501.1"/>
    <property type="molecule type" value="Genomic_DNA"/>
</dbReference>
<dbReference type="InterPro" id="IPR001214">
    <property type="entry name" value="SET_dom"/>
</dbReference>
<proteinExistence type="predicted"/>
<dbReference type="InterPro" id="IPR046341">
    <property type="entry name" value="SET_dom_sf"/>
</dbReference>
<name>A0ABR1RX78_9PEZI</name>
<evidence type="ECO:0000313" key="2">
    <source>
        <dbReference type="EMBL" id="KAK8022501.1"/>
    </source>
</evidence>
<reference evidence="2 3" key="1">
    <citation type="submission" date="2023-01" db="EMBL/GenBank/DDBJ databases">
        <title>Analysis of 21 Apiospora genomes using comparative genomics revels a genus with tremendous synthesis potential of carbohydrate active enzymes and secondary metabolites.</title>
        <authorList>
            <person name="Sorensen T."/>
        </authorList>
    </citation>
    <scope>NUCLEOTIDE SEQUENCE [LARGE SCALE GENOMIC DNA]</scope>
    <source>
        <strain evidence="2 3">CBS 33761</strain>
    </source>
</reference>
<keyword evidence="3" id="KW-1185">Reference proteome</keyword>
<dbReference type="Gene3D" id="2.170.270.10">
    <property type="entry name" value="SET domain"/>
    <property type="match status" value="1"/>
</dbReference>
<protein>
    <recommendedName>
        <fullName evidence="1">SET domain-containing protein</fullName>
    </recommendedName>
</protein>
<sequence length="224" mass="25505">MNTVRLMNTVKYNEVRLATAKFPMVGFYTAVASHSCTPNSYLCYNERTDSMDLHLVRQVKEGEEITVSYFQDDYAVPKGVRAQRLQKWNFTCLCICCTTNTAASDTRRTAIKRLFSHYDQLNLARMLNNAELSPHRGRGRVSPGVVDNDLYDLLDDLRQIVQHMKDEGLYGLAMTWVLADYAAKLQEAGDLQTRRAVTREALRILEMCLGIFHPDTRALAQVTS</sequence>
<dbReference type="CDD" id="cd20071">
    <property type="entry name" value="SET_SMYD"/>
    <property type="match status" value="1"/>
</dbReference>
<organism evidence="2 3">
    <name type="scientific">Apiospora rasikravindrae</name>
    <dbReference type="NCBI Taxonomy" id="990691"/>
    <lineage>
        <taxon>Eukaryota</taxon>
        <taxon>Fungi</taxon>
        <taxon>Dikarya</taxon>
        <taxon>Ascomycota</taxon>
        <taxon>Pezizomycotina</taxon>
        <taxon>Sordariomycetes</taxon>
        <taxon>Xylariomycetidae</taxon>
        <taxon>Amphisphaeriales</taxon>
        <taxon>Apiosporaceae</taxon>
        <taxon>Apiospora</taxon>
    </lineage>
</organism>
<evidence type="ECO:0000313" key="3">
    <source>
        <dbReference type="Proteomes" id="UP001444661"/>
    </source>
</evidence>
<dbReference type="Pfam" id="PF00856">
    <property type="entry name" value="SET"/>
    <property type="match status" value="1"/>
</dbReference>
<dbReference type="SUPFAM" id="SSF82199">
    <property type="entry name" value="SET domain"/>
    <property type="match status" value="1"/>
</dbReference>
<evidence type="ECO:0000259" key="1">
    <source>
        <dbReference type="Pfam" id="PF00856"/>
    </source>
</evidence>
<dbReference type="PANTHER" id="PTHR47332:SF2">
    <property type="entry name" value="SET-6"/>
    <property type="match status" value="1"/>
</dbReference>
<dbReference type="InterPro" id="IPR053185">
    <property type="entry name" value="SET_domain_protein"/>
</dbReference>
<comment type="caution">
    <text evidence="2">The sequence shown here is derived from an EMBL/GenBank/DDBJ whole genome shotgun (WGS) entry which is preliminary data.</text>
</comment>
<accession>A0ABR1RX78</accession>
<feature type="domain" description="SET" evidence="1">
    <location>
        <begin position="25"/>
        <end position="69"/>
    </location>
</feature>
<dbReference type="Proteomes" id="UP001444661">
    <property type="component" value="Unassembled WGS sequence"/>
</dbReference>